<accession>A0A081BY73</accession>
<dbReference type="AlphaFoldDB" id="A0A081BY73"/>
<evidence type="ECO:0000313" key="2">
    <source>
        <dbReference type="EMBL" id="GAK57278.1"/>
    </source>
</evidence>
<protein>
    <submittedName>
        <fullName evidence="2">Uncharacterized protein</fullName>
    </submittedName>
</protein>
<name>A0A081BY73_VECG1</name>
<feature type="transmembrane region" description="Helical" evidence="1">
    <location>
        <begin position="53"/>
        <end position="72"/>
    </location>
</feature>
<keyword evidence="1" id="KW-1133">Transmembrane helix</keyword>
<dbReference type="STRING" id="1499967.U27_04243"/>
<organism evidence="2">
    <name type="scientific">Vecturithrix granuli</name>
    <dbReference type="NCBI Taxonomy" id="1499967"/>
    <lineage>
        <taxon>Bacteria</taxon>
        <taxon>Candidatus Moduliflexota</taxon>
        <taxon>Candidatus Vecturitrichia</taxon>
        <taxon>Candidatus Vecturitrichales</taxon>
        <taxon>Candidatus Vecturitrichaceae</taxon>
        <taxon>Candidatus Vecturithrix</taxon>
    </lineage>
</organism>
<evidence type="ECO:0000313" key="3">
    <source>
        <dbReference type="Proteomes" id="UP000030661"/>
    </source>
</evidence>
<evidence type="ECO:0000256" key="1">
    <source>
        <dbReference type="SAM" id="Phobius"/>
    </source>
</evidence>
<dbReference type="Proteomes" id="UP000030661">
    <property type="component" value="Unassembled WGS sequence"/>
</dbReference>
<gene>
    <name evidence="2" type="ORF">U27_04243</name>
</gene>
<proteinExistence type="predicted"/>
<reference evidence="2" key="1">
    <citation type="journal article" date="2015" name="PeerJ">
        <title>First genomic representation of candidate bacterial phylum KSB3 points to enhanced environmental sensing as a trigger of wastewater bulking.</title>
        <authorList>
            <person name="Sekiguchi Y."/>
            <person name="Ohashi A."/>
            <person name="Parks D.H."/>
            <person name="Yamauchi T."/>
            <person name="Tyson G.W."/>
            <person name="Hugenholtz P."/>
        </authorList>
    </citation>
    <scope>NUCLEOTIDE SEQUENCE [LARGE SCALE GENOMIC DNA]</scope>
</reference>
<keyword evidence="1" id="KW-0812">Transmembrane</keyword>
<keyword evidence="3" id="KW-1185">Reference proteome</keyword>
<feature type="transmembrane region" description="Helical" evidence="1">
    <location>
        <begin position="582"/>
        <end position="602"/>
    </location>
</feature>
<sequence length="608" mass="69931">MPGEFDDLLKKIEQKHLQDTDITPSKKRFGKIGRFFGKITDAIGDFLSSHKRGIFVALLVLLVVLSGVYLLAKDYLTKRQNYPERNVLFRATNTVYIAGGSEKKGAANVDQYSETEVYEGGVESKVGTYLFATGREVRDDIEYFNMDDSQKIRIASATRKPEIVQAGLRIGGSLNFKEQFAEIISNRASKTPQSYRVYKFVPERGLKELEVSVVSFSDDTMRMETLMTEVREYLLGWWWGKVFRAGTFLEQYVISPDTENARNQFQEHIRILDSQQTINQTERERMVRQAMAMSVQIPRTPIYMTYEDGLFDILPQESTIYLAHKPGYLERVKDAFFGKSEHIRLRVENYADLFPGRYPLLRHFHIGAGDNVVYPFDKYNNGGYIIYDRYGKLAQIDIRDFILFYGQDVLYSYYFDLNGDGKLDQTSELIGTVLCRTTHDERIELERLVGEGRPKTDVTFTAHYSFMAPSNDLEQGMAYFNLCGYVESMLPDQLNRGFGKHSFLGYINQHRSDIMLFRDLTIENMSRALTQESTLVAKYDIVKAMIAAKRPYAQQLAEAYNLADQFVGQYQPPAQLVERRDWSVMLKTLAVVLVVIGGGFLLRKKKEK</sequence>
<keyword evidence="1" id="KW-0472">Membrane</keyword>
<dbReference type="HOGENOM" id="CLU_448827_0_0_0"/>
<dbReference type="EMBL" id="DF820465">
    <property type="protein sequence ID" value="GAK57278.1"/>
    <property type="molecule type" value="Genomic_DNA"/>
</dbReference>